<dbReference type="OrthoDB" id="2360753at2"/>
<dbReference type="RefSeq" id="WP_023510276.1">
    <property type="nucleotide sequence ID" value="NZ_AWTC01000009.1"/>
</dbReference>
<protein>
    <recommendedName>
        <fullName evidence="3">DUF2653 domain-containing protein</fullName>
    </recommendedName>
</protein>
<reference evidence="1 2" key="1">
    <citation type="journal article" date="2013" name="Genome Announc.">
        <title>Genome Sequence of Sporolactobacillus laevolacticus DSM442, an Efficient Polymer-Grade D-Lactate Producer from Agricultural Waste Cottonseed as a Nitrogen Source.</title>
        <authorList>
            <person name="Wang H."/>
            <person name="Wang L."/>
            <person name="Ju J."/>
            <person name="Yu B."/>
            <person name="Ma Y."/>
        </authorList>
    </citation>
    <scope>NUCLEOTIDE SEQUENCE [LARGE SCALE GENOMIC DNA]</scope>
    <source>
        <strain evidence="1 2">DSM 442</strain>
    </source>
</reference>
<gene>
    <name evidence="1" type="ORF">P343_10115</name>
</gene>
<dbReference type="InterPro" id="IPR020516">
    <property type="entry name" value="Uncharacterised_YxcD"/>
</dbReference>
<keyword evidence="2" id="KW-1185">Reference proteome</keyword>
<evidence type="ECO:0008006" key="3">
    <source>
        <dbReference type="Google" id="ProtNLM"/>
    </source>
</evidence>
<dbReference type="eggNOG" id="ENOG5032S5Y">
    <property type="taxonomic scope" value="Bacteria"/>
</dbReference>
<dbReference type="STRING" id="1395513.P343_10115"/>
<dbReference type="Pfam" id="PF10850">
    <property type="entry name" value="DUF2653"/>
    <property type="match status" value="1"/>
</dbReference>
<name>V6J4G5_9BACL</name>
<organism evidence="1 2">
    <name type="scientific">Sporolactobacillus laevolacticus DSM 442</name>
    <dbReference type="NCBI Taxonomy" id="1395513"/>
    <lineage>
        <taxon>Bacteria</taxon>
        <taxon>Bacillati</taxon>
        <taxon>Bacillota</taxon>
        <taxon>Bacilli</taxon>
        <taxon>Bacillales</taxon>
        <taxon>Sporolactobacillaceae</taxon>
        <taxon>Sporolactobacillus</taxon>
    </lineage>
</organism>
<evidence type="ECO:0000313" key="2">
    <source>
        <dbReference type="Proteomes" id="UP000018296"/>
    </source>
</evidence>
<dbReference type="EMBL" id="AWTC01000009">
    <property type="protein sequence ID" value="EST11619.1"/>
    <property type="molecule type" value="Genomic_DNA"/>
</dbReference>
<dbReference type="AlphaFoldDB" id="V6J4G5"/>
<accession>V6J4G5</accession>
<dbReference type="PATRIC" id="fig|1395513.3.peg.2038"/>
<proteinExistence type="predicted"/>
<comment type="caution">
    <text evidence="1">The sequence shown here is derived from an EMBL/GenBank/DDBJ whole genome shotgun (WGS) entry which is preliminary data.</text>
</comment>
<sequence length="97" mass="11032">MEEITISEQDIVNALCLHLASKKGLSPNEIQIELMFDDDYGFSAEAYLGERKQILIEANIIEAIRFWIETEKGADPYAASLRLECDDEQGIVAYYQN</sequence>
<dbReference type="Proteomes" id="UP000018296">
    <property type="component" value="Unassembled WGS sequence"/>
</dbReference>
<evidence type="ECO:0000313" key="1">
    <source>
        <dbReference type="EMBL" id="EST11619.1"/>
    </source>
</evidence>